<gene>
    <name evidence="2" type="ORF">ACFY3B_10595</name>
</gene>
<dbReference type="EMBL" id="JBIAZM010000003">
    <property type="protein sequence ID" value="MFF5200043.1"/>
    <property type="molecule type" value="Genomic_DNA"/>
</dbReference>
<dbReference type="RefSeq" id="WP_387219524.1">
    <property type="nucleotide sequence ID" value="NZ_JBIAZM010000003.1"/>
</dbReference>
<dbReference type="InterPro" id="IPR000421">
    <property type="entry name" value="FA58C"/>
</dbReference>
<proteinExistence type="predicted"/>
<accession>A0ABW6VS41</accession>
<keyword evidence="3" id="KW-1185">Reference proteome</keyword>
<name>A0ABW6VS41_9ACTN</name>
<feature type="domain" description="F5/8 type C" evidence="1">
    <location>
        <begin position="1"/>
        <end position="38"/>
    </location>
</feature>
<sequence length="40" mass="4219">MKTAVFTPTTARQVRLRTTRATNGAGYASAAEINLYGSTA</sequence>
<dbReference type="Proteomes" id="UP001602287">
    <property type="component" value="Unassembled WGS sequence"/>
</dbReference>
<comment type="caution">
    <text evidence="2">The sequence shown here is derived from an EMBL/GenBank/DDBJ whole genome shotgun (WGS) entry which is preliminary data.</text>
</comment>
<evidence type="ECO:0000313" key="3">
    <source>
        <dbReference type="Proteomes" id="UP001602287"/>
    </source>
</evidence>
<protein>
    <recommendedName>
        <fullName evidence="1">F5/8 type C domain-containing protein</fullName>
    </recommendedName>
</protein>
<dbReference type="SUPFAM" id="SSF49785">
    <property type="entry name" value="Galactose-binding domain-like"/>
    <property type="match status" value="1"/>
</dbReference>
<evidence type="ECO:0000313" key="2">
    <source>
        <dbReference type="EMBL" id="MFF5200043.1"/>
    </source>
</evidence>
<dbReference type="InterPro" id="IPR008979">
    <property type="entry name" value="Galactose-bd-like_sf"/>
</dbReference>
<dbReference type="PROSITE" id="PS50022">
    <property type="entry name" value="FA58C_3"/>
    <property type="match status" value="1"/>
</dbReference>
<organism evidence="2 3">
    <name type="scientific">Micromonospora parva</name>
    <dbReference type="NCBI Taxonomy" id="1464048"/>
    <lineage>
        <taxon>Bacteria</taxon>
        <taxon>Bacillati</taxon>
        <taxon>Actinomycetota</taxon>
        <taxon>Actinomycetes</taxon>
        <taxon>Micromonosporales</taxon>
        <taxon>Micromonosporaceae</taxon>
        <taxon>Micromonospora</taxon>
    </lineage>
</organism>
<reference evidence="2 3" key="1">
    <citation type="submission" date="2024-10" db="EMBL/GenBank/DDBJ databases">
        <title>The Natural Products Discovery Center: Release of the First 8490 Sequenced Strains for Exploring Actinobacteria Biosynthetic Diversity.</title>
        <authorList>
            <person name="Kalkreuter E."/>
            <person name="Kautsar S.A."/>
            <person name="Yang D."/>
            <person name="Bader C.D."/>
            <person name="Teijaro C.N."/>
            <person name="Fluegel L."/>
            <person name="Davis C.M."/>
            <person name="Simpson J.R."/>
            <person name="Lauterbach L."/>
            <person name="Steele A.D."/>
            <person name="Gui C."/>
            <person name="Meng S."/>
            <person name="Li G."/>
            <person name="Viehrig K."/>
            <person name="Ye F."/>
            <person name="Su P."/>
            <person name="Kiefer A.F."/>
            <person name="Nichols A."/>
            <person name="Cepeda A.J."/>
            <person name="Yan W."/>
            <person name="Fan B."/>
            <person name="Jiang Y."/>
            <person name="Adhikari A."/>
            <person name="Zheng C.-J."/>
            <person name="Schuster L."/>
            <person name="Cowan T.M."/>
            <person name="Smanski M.J."/>
            <person name="Chevrette M.G."/>
            <person name="De Carvalho L.P.S."/>
            <person name="Shen B."/>
        </authorList>
    </citation>
    <scope>NUCLEOTIDE SEQUENCE [LARGE SCALE GENOMIC DNA]</scope>
    <source>
        <strain evidence="2 3">NPDC000140</strain>
    </source>
</reference>
<dbReference type="Gene3D" id="2.60.120.260">
    <property type="entry name" value="Galactose-binding domain-like"/>
    <property type="match status" value="1"/>
</dbReference>
<evidence type="ECO:0000259" key="1">
    <source>
        <dbReference type="PROSITE" id="PS50022"/>
    </source>
</evidence>